<keyword evidence="2" id="KW-0547">Nucleotide-binding</keyword>
<dbReference type="GO" id="GO:0043139">
    <property type="term" value="F:5'-3' DNA helicase activity"/>
    <property type="evidence" value="ECO:0007669"/>
    <property type="project" value="UniProtKB-EC"/>
</dbReference>
<evidence type="ECO:0000256" key="3">
    <source>
        <dbReference type="ARBA" id="ARBA00022801"/>
    </source>
</evidence>
<dbReference type="InterPro" id="IPR045028">
    <property type="entry name" value="DinG/Rad3-like"/>
</dbReference>
<keyword evidence="11" id="KW-1185">Reference proteome</keyword>
<dbReference type="InterPro" id="IPR014001">
    <property type="entry name" value="Helicase_ATP-bd"/>
</dbReference>
<evidence type="ECO:0000256" key="2">
    <source>
        <dbReference type="ARBA" id="ARBA00022741"/>
    </source>
</evidence>
<dbReference type="Pfam" id="PF00270">
    <property type="entry name" value="DEAD"/>
    <property type="match status" value="1"/>
</dbReference>
<dbReference type="SMART" id="SM00487">
    <property type="entry name" value="DEXDc"/>
    <property type="match status" value="1"/>
</dbReference>
<dbReference type="RefSeq" id="WP_073092173.1">
    <property type="nucleotide sequence ID" value="NZ_FQWY01000022.1"/>
</dbReference>
<dbReference type="InterPro" id="IPR014013">
    <property type="entry name" value="Helic_SF1/SF2_ATP-bd_DinG/Rad3"/>
</dbReference>
<keyword evidence="10" id="KW-0347">Helicase</keyword>
<dbReference type="OrthoDB" id="9803913at2"/>
<evidence type="ECO:0000256" key="5">
    <source>
        <dbReference type="ARBA" id="ARBA00038058"/>
    </source>
</evidence>
<dbReference type="PROSITE" id="PS51193">
    <property type="entry name" value="HELICASE_ATP_BIND_2"/>
    <property type="match status" value="1"/>
</dbReference>
<dbReference type="PANTHER" id="PTHR11472:SF34">
    <property type="entry name" value="REGULATOR OF TELOMERE ELONGATION HELICASE 1"/>
    <property type="match status" value="1"/>
</dbReference>
<dbReference type="GO" id="GO:0003676">
    <property type="term" value="F:nucleic acid binding"/>
    <property type="evidence" value="ECO:0007669"/>
    <property type="project" value="InterPro"/>
</dbReference>
<gene>
    <name evidence="10" type="ORF">SAMN02745221_01454</name>
</gene>
<dbReference type="SUPFAM" id="SSF52540">
    <property type="entry name" value="P-loop containing nucleoside triphosphate hydrolases"/>
    <property type="match status" value="1"/>
</dbReference>
<evidence type="ECO:0000259" key="9">
    <source>
        <dbReference type="PROSITE" id="PS51193"/>
    </source>
</evidence>
<sequence length="691" mass="80037">MTRWMDDVESIFKEDSRINQILPDYVYREEQVNLSLAIARALEKDEFLVAEAGTGIGKSFAYLIPAVLWAVQTGKKVVISTKTKALQQQIVEKDLPALRKILDLDFSYAEAKGRENFLCWNKYHQIIAGKKRLEKEELELIEKIMRWAEETTTGDRKEVMVEARLLKKWGIVSAERQTCFKENCPHQEKCFRMKMIKKVHKADIVVTNHAFLLADIMVENRVLPEYEYLIIDEAHSFEREAFDKLSVSLVFSDLEDLLYALYYKDAKWEKGYLTHLKRSFPLLQMLIGELEMLVDKGIQLTAKVKSWLDKNFVSEDDTGFSKVLGEKEKNRFLEEDFLHIYLEWYDTLQLICFKMEDLQREMEVDDEGWELTVFIRNLEQELDKIFTLLEEDIQKSDKIIWLQFYAGRVRAISSSSIATGEILYEKLYLKLKSLVMVSATLAVEGDFSYFISKSGLLLFNQEGRLNTLIEKSPFMYEEQAFMYILEDMPFPDNDRFNEELAEVVSGILDFLPGRILILFTSQAQMKKAARLLRPICDSKGVKLLVQNEDGEAASLVNEYITCPNAVLMGLDTFWEGIDLKGELLKCLIITKLPFRSPDEPFARAASLYFSLQGQNTFTSFMLPDAVIRFKQGVGRLIRSEQDRGIIIVLDSRLEKKAYGSIFKNNTPVKNIKKLSQEEFKRNVAAWLGFIL</sequence>
<dbReference type="PANTHER" id="PTHR11472">
    <property type="entry name" value="DNA REPAIR DEAD HELICASE RAD3/XP-D SUBFAMILY MEMBER"/>
    <property type="match status" value="1"/>
</dbReference>
<comment type="cofactor">
    <cofactor evidence="1">
        <name>[4Fe-4S] cluster</name>
        <dbReference type="ChEBI" id="CHEBI:49883"/>
    </cofactor>
</comment>
<dbReference type="AlphaFoldDB" id="A0A1M5PG69"/>
<dbReference type="STRING" id="1123382.SAMN02745221_01454"/>
<accession>A0A1M5PG69</accession>
<comment type="similarity">
    <text evidence="5">Belongs to the helicase family. DinG subfamily.</text>
</comment>
<keyword evidence="3" id="KW-0378">Hydrolase</keyword>
<reference evidence="11" key="1">
    <citation type="submission" date="2016-11" db="EMBL/GenBank/DDBJ databases">
        <authorList>
            <person name="Varghese N."/>
            <person name="Submissions S."/>
        </authorList>
    </citation>
    <scope>NUCLEOTIDE SEQUENCE [LARGE SCALE GENOMIC DNA]</scope>
    <source>
        <strain evidence="11">DSM 11003</strain>
    </source>
</reference>
<dbReference type="Gene3D" id="3.40.50.300">
    <property type="entry name" value="P-loop containing nucleotide triphosphate hydrolases"/>
    <property type="match status" value="2"/>
</dbReference>
<evidence type="ECO:0000256" key="4">
    <source>
        <dbReference type="ARBA" id="ARBA00022840"/>
    </source>
</evidence>
<dbReference type="GO" id="GO:0016818">
    <property type="term" value="F:hydrolase activity, acting on acid anhydrides, in phosphorus-containing anhydrides"/>
    <property type="evidence" value="ECO:0007669"/>
    <property type="project" value="InterPro"/>
</dbReference>
<dbReference type="InterPro" id="IPR027417">
    <property type="entry name" value="P-loop_NTPase"/>
</dbReference>
<dbReference type="InterPro" id="IPR011545">
    <property type="entry name" value="DEAD/DEAH_box_helicase_dom"/>
</dbReference>
<comment type="catalytic activity">
    <reaction evidence="7">
        <text>ATP + H2O = ADP + phosphate + H(+)</text>
        <dbReference type="Rhea" id="RHEA:13065"/>
        <dbReference type="ChEBI" id="CHEBI:15377"/>
        <dbReference type="ChEBI" id="CHEBI:15378"/>
        <dbReference type="ChEBI" id="CHEBI:30616"/>
        <dbReference type="ChEBI" id="CHEBI:43474"/>
        <dbReference type="ChEBI" id="CHEBI:456216"/>
        <dbReference type="EC" id="5.6.2.3"/>
    </reaction>
</comment>
<dbReference type="Pfam" id="PF13307">
    <property type="entry name" value="Helicase_C_2"/>
    <property type="match status" value="1"/>
</dbReference>
<evidence type="ECO:0000313" key="11">
    <source>
        <dbReference type="Proteomes" id="UP000242329"/>
    </source>
</evidence>
<dbReference type="EMBL" id="FQWY01000022">
    <property type="protein sequence ID" value="SHH00263.1"/>
    <property type="molecule type" value="Genomic_DNA"/>
</dbReference>
<evidence type="ECO:0000256" key="7">
    <source>
        <dbReference type="ARBA" id="ARBA00048954"/>
    </source>
</evidence>
<dbReference type="Proteomes" id="UP000242329">
    <property type="component" value="Unassembled WGS sequence"/>
</dbReference>
<dbReference type="GO" id="GO:0005524">
    <property type="term" value="F:ATP binding"/>
    <property type="evidence" value="ECO:0007669"/>
    <property type="project" value="UniProtKB-KW"/>
</dbReference>
<dbReference type="GO" id="GO:0006139">
    <property type="term" value="P:nucleobase-containing compound metabolic process"/>
    <property type="evidence" value="ECO:0007669"/>
    <property type="project" value="InterPro"/>
</dbReference>
<evidence type="ECO:0000256" key="1">
    <source>
        <dbReference type="ARBA" id="ARBA00001966"/>
    </source>
</evidence>
<feature type="domain" description="Helicase ATP-binding" evidence="9">
    <location>
        <begin position="17"/>
        <end position="286"/>
    </location>
</feature>
<feature type="domain" description="Helicase ATP-binding" evidence="8">
    <location>
        <begin position="39"/>
        <end position="252"/>
    </location>
</feature>
<organism evidence="10 11">
    <name type="scientific">Thermosyntropha lipolytica DSM 11003</name>
    <dbReference type="NCBI Taxonomy" id="1123382"/>
    <lineage>
        <taxon>Bacteria</taxon>
        <taxon>Bacillati</taxon>
        <taxon>Bacillota</taxon>
        <taxon>Clostridia</taxon>
        <taxon>Eubacteriales</taxon>
        <taxon>Syntrophomonadaceae</taxon>
        <taxon>Thermosyntropha</taxon>
    </lineage>
</organism>
<name>A0A1M5PG69_9FIRM</name>
<dbReference type="PROSITE" id="PS51192">
    <property type="entry name" value="HELICASE_ATP_BIND_1"/>
    <property type="match status" value="1"/>
</dbReference>
<dbReference type="SMART" id="SM00491">
    <property type="entry name" value="HELICc2"/>
    <property type="match status" value="1"/>
</dbReference>
<evidence type="ECO:0000313" key="10">
    <source>
        <dbReference type="EMBL" id="SHH00263.1"/>
    </source>
</evidence>
<protein>
    <recommendedName>
        <fullName evidence="6">DNA 5'-3' helicase</fullName>
        <ecNumber evidence="6">5.6.2.3</ecNumber>
    </recommendedName>
</protein>
<proteinExistence type="inferred from homology"/>
<dbReference type="EC" id="5.6.2.3" evidence="6"/>
<dbReference type="InterPro" id="IPR006555">
    <property type="entry name" value="ATP-dep_Helicase_C"/>
</dbReference>
<evidence type="ECO:0000259" key="8">
    <source>
        <dbReference type="PROSITE" id="PS51192"/>
    </source>
</evidence>
<evidence type="ECO:0000256" key="6">
    <source>
        <dbReference type="ARBA" id="ARBA00044969"/>
    </source>
</evidence>
<keyword evidence="4" id="KW-0067">ATP-binding</keyword>